<evidence type="ECO:0000256" key="2">
    <source>
        <dbReference type="SAM" id="Phobius"/>
    </source>
</evidence>
<reference evidence="4" key="2">
    <citation type="submission" date="2015-01" db="EMBL/GenBank/DDBJ databases">
        <title>Evolutionary Origins and Diversification of the Mycorrhizal Mutualists.</title>
        <authorList>
            <consortium name="DOE Joint Genome Institute"/>
            <consortium name="Mycorrhizal Genomics Consortium"/>
            <person name="Kohler A."/>
            <person name="Kuo A."/>
            <person name="Nagy L.G."/>
            <person name="Floudas D."/>
            <person name="Copeland A."/>
            <person name="Barry K.W."/>
            <person name="Cichocki N."/>
            <person name="Veneault-Fourrey C."/>
            <person name="LaButti K."/>
            <person name="Lindquist E.A."/>
            <person name="Lipzen A."/>
            <person name="Lundell T."/>
            <person name="Morin E."/>
            <person name="Murat C."/>
            <person name="Riley R."/>
            <person name="Ohm R."/>
            <person name="Sun H."/>
            <person name="Tunlid A."/>
            <person name="Henrissat B."/>
            <person name="Grigoriev I.V."/>
            <person name="Hibbett D.S."/>
            <person name="Martin F."/>
        </authorList>
    </citation>
    <scope>NUCLEOTIDE SEQUENCE [LARGE SCALE GENOMIC DNA]</scope>
    <source>
        <strain evidence="4">MAFF 305830</strain>
    </source>
</reference>
<name>A0A0C3ARN8_SERVB</name>
<organism evidence="3 4">
    <name type="scientific">Serendipita vermifera MAFF 305830</name>
    <dbReference type="NCBI Taxonomy" id="933852"/>
    <lineage>
        <taxon>Eukaryota</taxon>
        <taxon>Fungi</taxon>
        <taxon>Dikarya</taxon>
        <taxon>Basidiomycota</taxon>
        <taxon>Agaricomycotina</taxon>
        <taxon>Agaricomycetes</taxon>
        <taxon>Sebacinales</taxon>
        <taxon>Serendipitaceae</taxon>
        <taxon>Serendipita</taxon>
    </lineage>
</organism>
<feature type="compositionally biased region" description="Polar residues" evidence="1">
    <location>
        <begin position="124"/>
        <end position="134"/>
    </location>
</feature>
<feature type="compositionally biased region" description="Polar residues" evidence="1">
    <location>
        <begin position="205"/>
        <end position="228"/>
    </location>
</feature>
<gene>
    <name evidence="3" type="ORF">M408DRAFT_171261</name>
</gene>
<keyword evidence="2" id="KW-0812">Transmembrane</keyword>
<keyword evidence="2" id="KW-1133">Transmembrane helix</keyword>
<evidence type="ECO:0000256" key="1">
    <source>
        <dbReference type="SAM" id="MobiDB-lite"/>
    </source>
</evidence>
<evidence type="ECO:0000313" key="4">
    <source>
        <dbReference type="Proteomes" id="UP000054097"/>
    </source>
</evidence>
<dbReference type="AlphaFoldDB" id="A0A0C3ARN8"/>
<feature type="transmembrane region" description="Helical" evidence="2">
    <location>
        <begin position="42"/>
        <end position="64"/>
    </location>
</feature>
<accession>A0A0C3ARN8</accession>
<evidence type="ECO:0000313" key="3">
    <source>
        <dbReference type="EMBL" id="KIM27235.1"/>
    </source>
</evidence>
<feature type="region of interest" description="Disordered" evidence="1">
    <location>
        <begin position="124"/>
        <end position="167"/>
    </location>
</feature>
<keyword evidence="2" id="KW-0472">Membrane</keyword>
<feature type="compositionally biased region" description="Polar residues" evidence="1">
    <location>
        <begin position="144"/>
        <end position="159"/>
    </location>
</feature>
<proteinExistence type="predicted"/>
<feature type="region of interest" description="Disordered" evidence="1">
    <location>
        <begin position="201"/>
        <end position="236"/>
    </location>
</feature>
<dbReference type="EMBL" id="KN824300">
    <property type="protein sequence ID" value="KIM27235.1"/>
    <property type="molecule type" value="Genomic_DNA"/>
</dbReference>
<dbReference type="HOGENOM" id="CLU_866435_0_0_1"/>
<dbReference type="Proteomes" id="UP000054097">
    <property type="component" value="Unassembled WGS sequence"/>
</dbReference>
<sequence>MSNNAILYDRNASHPASTTTSIPVLASHSPGTIEASEHLPNIVTISFVPVICLMITPVIVAKTVMKYCWRSRREDLEQAVIASQADSPEPTTEPAVSALDTIPLGELSGLIPNQANSFMATLSSGISHASPSSQEHTEDESDSPETANQHPYTGPQVSSIGDGGDSSFCPETCRNSLVKSATPYPPGIVQEQLLQELLMAPNPNPAATSQSTLGPASSSSSVRPTLQDTDGESKSPIWRVNAEDEHIADQDVPNNQTVDAVNDRIHHATCNNDPASDELFLSVTNIKVGKDAISKVRSGSFSMRYRSLLYSGRFSCSNHPY</sequence>
<keyword evidence="4" id="KW-1185">Reference proteome</keyword>
<reference evidence="3 4" key="1">
    <citation type="submission" date="2014-04" db="EMBL/GenBank/DDBJ databases">
        <authorList>
            <consortium name="DOE Joint Genome Institute"/>
            <person name="Kuo A."/>
            <person name="Zuccaro A."/>
            <person name="Kohler A."/>
            <person name="Nagy L.G."/>
            <person name="Floudas D."/>
            <person name="Copeland A."/>
            <person name="Barry K.W."/>
            <person name="Cichocki N."/>
            <person name="Veneault-Fourrey C."/>
            <person name="LaButti K."/>
            <person name="Lindquist E.A."/>
            <person name="Lipzen A."/>
            <person name="Lundell T."/>
            <person name="Morin E."/>
            <person name="Murat C."/>
            <person name="Sun H."/>
            <person name="Tunlid A."/>
            <person name="Henrissat B."/>
            <person name="Grigoriev I.V."/>
            <person name="Hibbett D.S."/>
            <person name="Martin F."/>
            <person name="Nordberg H.P."/>
            <person name="Cantor M.N."/>
            <person name="Hua S.X."/>
        </authorList>
    </citation>
    <scope>NUCLEOTIDE SEQUENCE [LARGE SCALE GENOMIC DNA]</scope>
    <source>
        <strain evidence="3 4">MAFF 305830</strain>
    </source>
</reference>
<protein>
    <submittedName>
        <fullName evidence="3">Uncharacterized protein</fullName>
    </submittedName>
</protein>